<dbReference type="EMBL" id="JACSEA010000006">
    <property type="protein sequence ID" value="KAF7398901.1"/>
    <property type="molecule type" value="Genomic_DNA"/>
</dbReference>
<accession>A0A834K2I7</accession>
<evidence type="ECO:0000313" key="1">
    <source>
        <dbReference type="EMBL" id="KAF7398901.1"/>
    </source>
</evidence>
<reference evidence="1" key="1">
    <citation type="journal article" date="2020" name="G3 (Bethesda)">
        <title>High-Quality Assemblies for Three Invasive Social Wasps from the &lt;i&gt;Vespula&lt;/i&gt; Genus.</title>
        <authorList>
            <person name="Harrop T.W.R."/>
            <person name="Guhlin J."/>
            <person name="McLaughlin G.M."/>
            <person name="Permina E."/>
            <person name="Stockwell P."/>
            <person name="Gilligan J."/>
            <person name="Le Lec M.F."/>
            <person name="Gruber M.A.M."/>
            <person name="Quinn O."/>
            <person name="Lovegrove M."/>
            <person name="Duncan E.J."/>
            <person name="Remnant E.J."/>
            <person name="Van Eeckhoven J."/>
            <person name="Graham B."/>
            <person name="Knapp R.A."/>
            <person name="Langford K.W."/>
            <person name="Kronenberg Z."/>
            <person name="Press M.O."/>
            <person name="Eacker S.M."/>
            <person name="Wilson-Rankin E.E."/>
            <person name="Purcell J."/>
            <person name="Lester P.J."/>
            <person name="Dearden P.K."/>
        </authorList>
    </citation>
    <scope>NUCLEOTIDE SEQUENCE</scope>
    <source>
        <strain evidence="1">Marl-1</strain>
    </source>
</reference>
<keyword evidence="2" id="KW-1185">Reference proteome</keyword>
<proteinExistence type="predicted"/>
<organism evidence="1 2">
    <name type="scientific">Vespula vulgaris</name>
    <name type="common">Yellow jacket</name>
    <name type="synonym">Wasp</name>
    <dbReference type="NCBI Taxonomy" id="7454"/>
    <lineage>
        <taxon>Eukaryota</taxon>
        <taxon>Metazoa</taxon>
        <taxon>Ecdysozoa</taxon>
        <taxon>Arthropoda</taxon>
        <taxon>Hexapoda</taxon>
        <taxon>Insecta</taxon>
        <taxon>Pterygota</taxon>
        <taxon>Neoptera</taxon>
        <taxon>Endopterygota</taxon>
        <taxon>Hymenoptera</taxon>
        <taxon>Apocrita</taxon>
        <taxon>Aculeata</taxon>
        <taxon>Vespoidea</taxon>
        <taxon>Vespidae</taxon>
        <taxon>Vespinae</taxon>
        <taxon>Vespula</taxon>
    </lineage>
</organism>
<sequence>MEEGERFGEDTGWSRRRCPASTRILWTYQAILIVSSGCKPADLIILGFPEPRTYARSALKDIAMGLESGVHFHVLLRDHGDRAERRKGSNHQTQTQLSSSFSLIKVEAEVVGTLEISGLNRRHGYGTPDLVIFPSQFL</sequence>
<gene>
    <name evidence="1" type="ORF">HZH66_006798</name>
</gene>
<evidence type="ECO:0000313" key="2">
    <source>
        <dbReference type="Proteomes" id="UP000614350"/>
    </source>
</evidence>
<protein>
    <submittedName>
        <fullName evidence="1">Uncharacterized protein</fullName>
    </submittedName>
</protein>
<dbReference type="Proteomes" id="UP000614350">
    <property type="component" value="Unassembled WGS sequence"/>
</dbReference>
<name>A0A834K2I7_VESVU</name>
<comment type="caution">
    <text evidence="1">The sequence shown here is derived from an EMBL/GenBank/DDBJ whole genome shotgun (WGS) entry which is preliminary data.</text>
</comment>
<dbReference type="AlphaFoldDB" id="A0A834K2I7"/>